<evidence type="ECO:0000313" key="2">
    <source>
        <dbReference type="Proteomes" id="UP000011115"/>
    </source>
</evidence>
<dbReference type="AlphaFoldDB" id="M1D9W6"/>
<accession>M1D9W6</accession>
<reference evidence="2" key="1">
    <citation type="journal article" date="2011" name="Nature">
        <title>Genome sequence and analysis of the tuber crop potato.</title>
        <authorList>
            <consortium name="The Potato Genome Sequencing Consortium"/>
        </authorList>
    </citation>
    <scope>NUCLEOTIDE SEQUENCE [LARGE SCALE GENOMIC DNA]</scope>
    <source>
        <strain evidence="2">cv. DM1-3 516 R44</strain>
    </source>
</reference>
<dbReference type="Gramene" id="PGSC0003DMT400085618">
    <property type="protein sequence ID" value="PGSC0003DMT400085618"/>
    <property type="gene ID" value="PGSC0003DMG400035189"/>
</dbReference>
<dbReference type="PaxDb" id="4113-PGSC0003DMT400085618"/>
<keyword evidence="2" id="KW-1185">Reference proteome</keyword>
<dbReference type="Proteomes" id="UP000011115">
    <property type="component" value="Unassembled WGS sequence"/>
</dbReference>
<organism evidence="1 2">
    <name type="scientific">Solanum tuberosum</name>
    <name type="common">Potato</name>
    <dbReference type="NCBI Taxonomy" id="4113"/>
    <lineage>
        <taxon>Eukaryota</taxon>
        <taxon>Viridiplantae</taxon>
        <taxon>Streptophyta</taxon>
        <taxon>Embryophyta</taxon>
        <taxon>Tracheophyta</taxon>
        <taxon>Spermatophyta</taxon>
        <taxon>Magnoliopsida</taxon>
        <taxon>eudicotyledons</taxon>
        <taxon>Gunneridae</taxon>
        <taxon>Pentapetalae</taxon>
        <taxon>asterids</taxon>
        <taxon>lamiids</taxon>
        <taxon>Solanales</taxon>
        <taxon>Solanaceae</taxon>
        <taxon>Solanoideae</taxon>
        <taxon>Solaneae</taxon>
        <taxon>Solanum</taxon>
    </lineage>
</organism>
<dbReference type="EnsemblPlants" id="PGSC0003DMT400085618">
    <property type="protein sequence ID" value="PGSC0003DMT400085618"/>
    <property type="gene ID" value="PGSC0003DMG400035189"/>
</dbReference>
<name>M1D9W6_SOLTU</name>
<evidence type="ECO:0000313" key="1">
    <source>
        <dbReference type="EnsemblPlants" id="PGSC0003DMT400085618"/>
    </source>
</evidence>
<sequence>MVRINFHGPSSVELNIGLKFYRVSKSPFYGPFKVPWTIGQTIEPIDQNPSKSEVKFHEIGLQPVIFSMTRTTFHRPKVKNFILSLGPVLRPLRTNYRTLYGPFWWFVGKLQRYKIKGHFYDSLPRTVEPFTIRKQDL</sequence>
<protein>
    <submittedName>
        <fullName evidence="1">Uncharacterized protein</fullName>
    </submittedName>
</protein>
<dbReference type="InParanoid" id="M1D9W6"/>
<reference evidence="1" key="2">
    <citation type="submission" date="2015-06" db="UniProtKB">
        <authorList>
            <consortium name="EnsemblPlants"/>
        </authorList>
    </citation>
    <scope>IDENTIFICATION</scope>
    <source>
        <strain evidence="1">DM1-3 516 R44</strain>
    </source>
</reference>
<dbReference type="HOGENOM" id="CLU_1868781_0_0_1"/>
<proteinExistence type="predicted"/>